<protein>
    <submittedName>
        <fullName evidence="1">CLUMA_CG014571, isoform A</fullName>
    </submittedName>
</protein>
<dbReference type="EMBL" id="CVRI01000055">
    <property type="protein sequence ID" value="CRL01420.1"/>
    <property type="molecule type" value="Genomic_DNA"/>
</dbReference>
<evidence type="ECO:0000313" key="1">
    <source>
        <dbReference type="EMBL" id="CRL01420.1"/>
    </source>
</evidence>
<reference evidence="1 2" key="1">
    <citation type="submission" date="2015-04" db="EMBL/GenBank/DDBJ databases">
        <authorList>
            <person name="Syromyatnikov M.Y."/>
            <person name="Popov V.N."/>
        </authorList>
    </citation>
    <scope>NUCLEOTIDE SEQUENCE [LARGE SCALE GENOMIC DNA]</scope>
</reference>
<dbReference type="AlphaFoldDB" id="A0A1J1IPE4"/>
<sequence length="103" mass="11813">MFPYLHGACSRFAKITPTSHERETYGKYDAESRGILAKKMAQFEPNFIEPPDDLRRELFARSIKSQTEKANGRCCYDHNAGWDEVSSPLICYCVSARFSNEII</sequence>
<proteinExistence type="predicted"/>
<evidence type="ECO:0000313" key="2">
    <source>
        <dbReference type="Proteomes" id="UP000183832"/>
    </source>
</evidence>
<dbReference type="Proteomes" id="UP000183832">
    <property type="component" value="Unassembled WGS sequence"/>
</dbReference>
<gene>
    <name evidence="1" type="ORF">CLUMA_CG014571</name>
</gene>
<accession>A0A1J1IPE4</accession>
<organism evidence="1 2">
    <name type="scientific">Clunio marinus</name>
    <dbReference type="NCBI Taxonomy" id="568069"/>
    <lineage>
        <taxon>Eukaryota</taxon>
        <taxon>Metazoa</taxon>
        <taxon>Ecdysozoa</taxon>
        <taxon>Arthropoda</taxon>
        <taxon>Hexapoda</taxon>
        <taxon>Insecta</taxon>
        <taxon>Pterygota</taxon>
        <taxon>Neoptera</taxon>
        <taxon>Endopterygota</taxon>
        <taxon>Diptera</taxon>
        <taxon>Nematocera</taxon>
        <taxon>Chironomoidea</taxon>
        <taxon>Chironomidae</taxon>
        <taxon>Clunio</taxon>
    </lineage>
</organism>
<keyword evidence="2" id="KW-1185">Reference proteome</keyword>
<name>A0A1J1IPE4_9DIPT</name>